<dbReference type="InterPro" id="IPR042099">
    <property type="entry name" value="ANL_N_sf"/>
</dbReference>
<keyword evidence="3" id="KW-1185">Reference proteome</keyword>
<gene>
    <name evidence="2" type="ORF">BSAL_87640</name>
</gene>
<proteinExistence type="predicted"/>
<name>A0A0S4JAV0_BODSA</name>
<dbReference type="InterPro" id="IPR000873">
    <property type="entry name" value="AMP-dep_synth/lig_dom"/>
</dbReference>
<organism evidence="2 3">
    <name type="scientific">Bodo saltans</name>
    <name type="common">Flagellated protozoan</name>
    <dbReference type="NCBI Taxonomy" id="75058"/>
    <lineage>
        <taxon>Eukaryota</taxon>
        <taxon>Discoba</taxon>
        <taxon>Euglenozoa</taxon>
        <taxon>Kinetoplastea</taxon>
        <taxon>Metakinetoplastina</taxon>
        <taxon>Eubodonida</taxon>
        <taxon>Bodonidae</taxon>
        <taxon>Bodo</taxon>
    </lineage>
</organism>
<sequence>MCCGTETNHEISYGAVFDKSTAISRAIAQSSSTASVASSNSIQCTNVALPRCTALPIALLGVVKSGHAYWAVDLTLQSPAVVVRNRERLDCRCVIADAVAMGVLYPKGLPIGVLGIVVNPSSGEIERTVPGTIPSIPVEDHLRIHCPSGTMYLEFTSGSTGQPKAVAVPHSCGISLCRNSAAIFKCVVRRWLRCWGLDSWHRSN</sequence>
<evidence type="ECO:0000313" key="3">
    <source>
        <dbReference type="Proteomes" id="UP000051952"/>
    </source>
</evidence>
<accession>A0A0S4JAV0</accession>
<evidence type="ECO:0000313" key="2">
    <source>
        <dbReference type="EMBL" id="CUG83483.1"/>
    </source>
</evidence>
<dbReference type="SUPFAM" id="SSF56801">
    <property type="entry name" value="Acetyl-CoA synthetase-like"/>
    <property type="match status" value="1"/>
</dbReference>
<dbReference type="OrthoDB" id="408177at2759"/>
<dbReference type="EMBL" id="CYKH01001096">
    <property type="protein sequence ID" value="CUG83483.1"/>
    <property type="molecule type" value="Genomic_DNA"/>
</dbReference>
<dbReference type="Proteomes" id="UP000051952">
    <property type="component" value="Unassembled WGS sequence"/>
</dbReference>
<dbReference type="Pfam" id="PF00501">
    <property type="entry name" value="AMP-binding"/>
    <property type="match status" value="1"/>
</dbReference>
<reference evidence="3" key="1">
    <citation type="submission" date="2015-09" db="EMBL/GenBank/DDBJ databases">
        <authorList>
            <consortium name="Pathogen Informatics"/>
        </authorList>
    </citation>
    <scope>NUCLEOTIDE SEQUENCE [LARGE SCALE GENOMIC DNA]</scope>
    <source>
        <strain evidence="3">Lake Konstanz</strain>
    </source>
</reference>
<feature type="domain" description="AMP-dependent synthetase/ligase" evidence="1">
    <location>
        <begin position="47"/>
        <end position="180"/>
    </location>
</feature>
<dbReference type="VEuPathDB" id="TriTrypDB:BSAL_87640"/>
<feature type="non-terminal residue" evidence="2">
    <location>
        <position position="204"/>
    </location>
</feature>
<evidence type="ECO:0000259" key="1">
    <source>
        <dbReference type="Pfam" id="PF00501"/>
    </source>
</evidence>
<protein>
    <submittedName>
        <fullName evidence="2">Non-ribosomal peptide synthetase, putative</fullName>
    </submittedName>
</protein>
<dbReference type="AlphaFoldDB" id="A0A0S4JAV0"/>
<dbReference type="Gene3D" id="3.40.50.12780">
    <property type="entry name" value="N-terminal domain of ligase-like"/>
    <property type="match status" value="1"/>
</dbReference>